<reference evidence="4" key="1">
    <citation type="submission" date="2023-10" db="EMBL/GenBank/DDBJ databases">
        <title>Genome assembly of Pristionchus species.</title>
        <authorList>
            <person name="Yoshida K."/>
            <person name="Sommer R.J."/>
        </authorList>
    </citation>
    <scope>NUCLEOTIDE SEQUENCE</scope>
    <source>
        <strain evidence="4">RS5133</strain>
    </source>
</reference>
<comment type="similarity">
    <text evidence="1">Belongs to the TRM112 family.</text>
</comment>
<evidence type="ECO:0000313" key="5">
    <source>
        <dbReference type="Proteomes" id="UP001432322"/>
    </source>
</evidence>
<organism evidence="4 5">
    <name type="scientific">Pristionchus fissidentatus</name>
    <dbReference type="NCBI Taxonomy" id="1538716"/>
    <lineage>
        <taxon>Eukaryota</taxon>
        <taxon>Metazoa</taxon>
        <taxon>Ecdysozoa</taxon>
        <taxon>Nematoda</taxon>
        <taxon>Chromadorea</taxon>
        <taxon>Rhabditida</taxon>
        <taxon>Rhabditina</taxon>
        <taxon>Diplogasteromorpha</taxon>
        <taxon>Diplogasteroidea</taxon>
        <taxon>Neodiplogasteridae</taxon>
        <taxon>Pristionchus</taxon>
    </lineage>
</organism>
<proteinExistence type="inferred from homology"/>
<dbReference type="SUPFAM" id="SSF158997">
    <property type="entry name" value="Trm112p-like"/>
    <property type="match status" value="1"/>
</dbReference>
<dbReference type="GO" id="GO:0030488">
    <property type="term" value="P:tRNA methylation"/>
    <property type="evidence" value="ECO:0007669"/>
    <property type="project" value="TreeGrafter"/>
</dbReference>
<dbReference type="GO" id="GO:0046982">
    <property type="term" value="F:protein heterodimerization activity"/>
    <property type="evidence" value="ECO:0007669"/>
    <property type="project" value="InterPro"/>
</dbReference>
<dbReference type="InterPro" id="IPR005651">
    <property type="entry name" value="Trm112-like"/>
</dbReference>
<keyword evidence="5" id="KW-1185">Reference proteome</keyword>
<dbReference type="Proteomes" id="UP001432322">
    <property type="component" value="Unassembled WGS sequence"/>
</dbReference>
<dbReference type="Pfam" id="PF03966">
    <property type="entry name" value="Trm112p"/>
    <property type="match status" value="1"/>
</dbReference>
<name>A0AAV5W1K2_9BILA</name>
<protein>
    <recommendedName>
        <fullName evidence="2">Multifunctional methyltransferase subunit TRM112-like protein</fullName>
    </recommendedName>
    <alternativeName>
        <fullName evidence="3">tRNA methyltransferase 112 homolog</fullName>
    </alternativeName>
</protein>
<dbReference type="PANTHER" id="PTHR12773:SF0">
    <property type="entry name" value="MULTIFUNCTIONAL METHYLTRANSFERASE SUBUNIT TRM112-LIKE PROTEIN"/>
    <property type="match status" value="1"/>
</dbReference>
<accession>A0AAV5W1K2</accession>
<dbReference type="AlphaFoldDB" id="A0AAV5W1K2"/>
<dbReference type="PANTHER" id="PTHR12773">
    <property type="entry name" value="UPF0315 PROTEIN-RELATED"/>
    <property type="match status" value="1"/>
</dbReference>
<evidence type="ECO:0000256" key="2">
    <source>
        <dbReference type="ARBA" id="ARBA00019989"/>
    </source>
</evidence>
<evidence type="ECO:0000313" key="4">
    <source>
        <dbReference type="EMBL" id="GMT24195.1"/>
    </source>
</evidence>
<evidence type="ECO:0000256" key="3">
    <source>
        <dbReference type="ARBA" id="ARBA00030516"/>
    </source>
</evidence>
<gene>
    <name evidence="4" type="ORF">PFISCL1PPCAC_15492</name>
</gene>
<dbReference type="Gene3D" id="2.20.25.10">
    <property type="match status" value="1"/>
</dbReference>
<evidence type="ECO:0000256" key="1">
    <source>
        <dbReference type="ARBA" id="ARBA00007980"/>
    </source>
</evidence>
<comment type="caution">
    <text evidence="4">The sequence shown here is derived from an EMBL/GenBank/DDBJ whole genome shotgun (WGS) entry which is preliminary data.</text>
</comment>
<dbReference type="EMBL" id="BTSY01000004">
    <property type="protein sequence ID" value="GMT24195.1"/>
    <property type="molecule type" value="Genomic_DNA"/>
</dbReference>
<dbReference type="GO" id="GO:0070476">
    <property type="term" value="P:rRNA (guanine-N7)-methylation"/>
    <property type="evidence" value="ECO:0007669"/>
    <property type="project" value="TreeGrafter"/>
</dbReference>
<dbReference type="InterPro" id="IPR039127">
    <property type="entry name" value="Trm112"/>
</dbReference>
<sequence length="127" mass="14234">MKLLTHNFLSSRFLKDVSTGYPLKLSIEEKRILDSALDVNFLKNVMVKIDYEVLYNVAESIGESELLPPPDAPVTVDTLNDEQLNKLHRVLVCLDVIVGTLECPESGRVFPIRDGIPNLLVNEDEIA</sequence>